<feature type="compositionally biased region" description="Polar residues" evidence="1">
    <location>
        <begin position="56"/>
        <end position="70"/>
    </location>
</feature>
<feature type="compositionally biased region" description="Polar residues" evidence="1">
    <location>
        <begin position="82"/>
        <end position="100"/>
    </location>
</feature>
<proteinExistence type="predicted"/>
<gene>
    <name evidence="2" type="ORF">HJG60_010554</name>
</gene>
<name>A0A834EF00_9CHIR</name>
<dbReference type="AlphaFoldDB" id="A0A834EF00"/>
<evidence type="ECO:0000313" key="2">
    <source>
        <dbReference type="EMBL" id="KAF6114589.1"/>
    </source>
</evidence>
<sequence length="121" mass="12733">MKMPRRGRGSPAAAFRNLEDPGEEAPCCSEGRGKSEAGSEALKLWEPAGAKRSEGRLQTTAARTPCTTAHTGPDVTAPQEPQAHQGSRDSPSPSKATLLSSPAGWVGMAPSNAFFKKLIIF</sequence>
<reference evidence="2 3" key="1">
    <citation type="journal article" date="2020" name="Nature">
        <title>Six reference-quality genomes reveal evolution of bat adaptations.</title>
        <authorList>
            <person name="Jebb D."/>
            <person name="Huang Z."/>
            <person name="Pippel M."/>
            <person name="Hughes G.M."/>
            <person name="Lavrichenko K."/>
            <person name="Devanna P."/>
            <person name="Winkler S."/>
            <person name="Jermiin L.S."/>
            <person name="Skirmuntt E.C."/>
            <person name="Katzourakis A."/>
            <person name="Burkitt-Gray L."/>
            <person name="Ray D.A."/>
            <person name="Sullivan K.A.M."/>
            <person name="Roscito J.G."/>
            <person name="Kirilenko B.M."/>
            <person name="Davalos L.M."/>
            <person name="Corthals A.P."/>
            <person name="Power M.L."/>
            <person name="Jones G."/>
            <person name="Ransome R.D."/>
            <person name="Dechmann D.K.N."/>
            <person name="Locatelli A.G."/>
            <person name="Puechmaille S.J."/>
            <person name="Fedrigo O."/>
            <person name="Jarvis E.D."/>
            <person name="Hiller M."/>
            <person name="Vernes S.C."/>
            <person name="Myers E.W."/>
            <person name="Teeling E.C."/>
        </authorList>
    </citation>
    <scope>NUCLEOTIDE SEQUENCE [LARGE SCALE GENOMIC DNA]</scope>
    <source>
        <strain evidence="2">Bat1K_MPI-CBG_1</strain>
    </source>
</reference>
<dbReference type="EMBL" id="JABVXQ010000004">
    <property type="protein sequence ID" value="KAF6114589.1"/>
    <property type="molecule type" value="Genomic_DNA"/>
</dbReference>
<evidence type="ECO:0000256" key="1">
    <source>
        <dbReference type="SAM" id="MobiDB-lite"/>
    </source>
</evidence>
<feature type="region of interest" description="Disordered" evidence="1">
    <location>
        <begin position="1"/>
        <end position="104"/>
    </location>
</feature>
<dbReference type="Proteomes" id="UP000664940">
    <property type="component" value="Unassembled WGS sequence"/>
</dbReference>
<protein>
    <submittedName>
        <fullName evidence="2">Uncharacterized protein</fullName>
    </submittedName>
</protein>
<accession>A0A834EF00</accession>
<comment type="caution">
    <text evidence="2">The sequence shown here is derived from an EMBL/GenBank/DDBJ whole genome shotgun (WGS) entry which is preliminary data.</text>
</comment>
<organism evidence="2 3">
    <name type="scientific">Phyllostomus discolor</name>
    <name type="common">pale spear-nosed bat</name>
    <dbReference type="NCBI Taxonomy" id="89673"/>
    <lineage>
        <taxon>Eukaryota</taxon>
        <taxon>Metazoa</taxon>
        <taxon>Chordata</taxon>
        <taxon>Craniata</taxon>
        <taxon>Vertebrata</taxon>
        <taxon>Euteleostomi</taxon>
        <taxon>Mammalia</taxon>
        <taxon>Eutheria</taxon>
        <taxon>Laurasiatheria</taxon>
        <taxon>Chiroptera</taxon>
        <taxon>Yangochiroptera</taxon>
        <taxon>Phyllostomidae</taxon>
        <taxon>Phyllostominae</taxon>
        <taxon>Phyllostomus</taxon>
    </lineage>
</organism>
<evidence type="ECO:0000313" key="3">
    <source>
        <dbReference type="Proteomes" id="UP000664940"/>
    </source>
</evidence>